<protein>
    <submittedName>
        <fullName evidence="4">Glycoside hydrolase family 92</fullName>
    </submittedName>
</protein>
<gene>
    <name evidence="4" type="ORF">DXB65_12875</name>
</gene>
<evidence type="ECO:0000256" key="1">
    <source>
        <dbReference type="ARBA" id="ARBA00022729"/>
    </source>
</evidence>
<reference evidence="4 5" key="1">
    <citation type="submission" date="2018-08" db="EMBL/GenBank/DDBJ databases">
        <title>A genome reference for cultivated species of the human gut microbiota.</title>
        <authorList>
            <person name="Zou Y."/>
            <person name="Xue W."/>
            <person name="Luo G."/>
        </authorList>
    </citation>
    <scope>NUCLEOTIDE SEQUENCE [LARGE SCALE GENOMIC DNA]</scope>
    <source>
        <strain evidence="4 5">OM05-15BH</strain>
    </source>
</reference>
<dbReference type="Proteomes" id="UP000260983">
    <property type="component" value="Unassembled WGS sequence"/>
</dbReference>
<dbReference type="RefSeq" id="WP_117724486.1">
    <property type="nucleotide sequence ID" value="NZ_QSUL01000008.1"/>
</dbReference>
<dbReference type="GO" id="GO:0016787">
    <property type="term" value="F:hydrolase activity"/>
    <property type="evidence" value="ECO:0007669"/>
    <property type="project" value="UniProtKB-KW"/>
</dbReference>
<accession>A0A3E5BAG0</accession>
<dbReference type="GO" id="GO:0042597">
    <property type="term" value="C:periplasmic space"/>
    <property type="evidence" value="ECO:0007669"/>
    <property type="project" value="InterPro"/>
</dbReference>
<evidence type="ECO:0000313" key="5">
    <source>
        <dbReference type="Proteomes" id="UP000260983"/>
    </source>
</evidence>
<proteinExistence type="predicted"/>
<dbReference type="AlphaFoldDB" id="A0A3E5BAG0"/>
<evidence type="ECO:0000259" key="3">
    <source>
        <dbReference type="Pfam" id="PF05426"/>
    </source>
</evidence>
<evidence type="ECO:0000256" key="2">
    <source>
        <dbReference type="ARBA" id="ARBA00023239"/>
    </source>
</evidence>
<feature type="domain" description="Alginate lyase" evidence="3">
    <location>
        <begin position="89"/>
        <end position="292"/>
    </location>
</feature>
<organism evidence="4 5">
    <name type="scientific">Bacteroides oleiciplenus</name>
    <dbReference type="NCBI Taxonomy" id="626931"/>
    <lineage>
        <taxon>Bacteria</taxon>
        <taxon>Pseudomonadati</taxon>
        <taxon>Bacteroidota</taxon>
        <taxon>Bacteroidia</taxon>
        <taxon>Bacteroidales</taxon>
        <taxon>Bacteroidaceae</taxon>
        <taxon>Bacteroides</taxon>
    </lineage>
</organism>
<name>A0A3E5BAG0_9BACE</name>
<dbReference type="Pfam" id="PF05426">
    <property type="entry name" value="Alginate_lyase"/>
    <property type="match status" value="1"/>
</dbReference>
<sequence>MKAKLGFIILLGLISLKVMAQEFVHPGLLHSKESLKRIEVLVKEKVQPAYGSFIVMKGLPEGSAQYCMKGPFEVISRAGRYGYTKAPCESDFNAAYYNAIMWVITRNVAHADKSMEIIRAYAGKLKKIEGPDDPLCAGLQGFMLVNAAEILRYMYPVSEYSNGWTSVDTEITEHMFREVFQPVLTTFYQTKPYTNGNWGIAVTKAQQAIGIFLNDHKLYDDAINFFYHGKDNGSLPNYVAETGQIQESGRDQAHCMLGVGCLAEIAEIAWTQGQDLYSALDNRILKGYEYLSKSNLGYKVPFFTWKDITGKYSNWQNLGEEGMGKFRSIFEIGYNHYVERKGFEMPYTKMVLGRIRPEGPGFTCDNPGFGSLLFYLGKDIAIEKQEGAINEDMTQLHGWTFSTVSLKPVDGRMAFVSPDVRMQKRNIRYQAGKYPYIAIKIPRLPKMAKKDWFQLSYSVMSAPEFWKMNATEATKIGEDIYVFKVADYMSNNGTSFTQKVVNVTLILDFGNIGSESVVIDWIRSFEQIADIK</sequence>
<dbReference type="InterPro" id="IPR008929">
    <property type="entry name" value="Chondroitin_lyas"/>
</dbReference>
<dbReference type="InterPro" id="IPR008397">
    <property type="entry name" value="Alginate_lyase_dom"/>
</dbReference>
<keyword evidence="2" id="KW-0456">Lyase</keyword>
<dbReference type="GO" id="GO:0016829">
    <property type="term" value="F:lyase activity"/>
    <property type="evidence" value="ECO:0007669"/>
    <property type="project" value="UniProtKB-KW"/>
</dbReference>
<keyword evidence="4" id="KW-0378">Hydrolase</keyword>
<dbReference type="Gene3D" id="1.50.10.100">
    <property type="entry name" value="Chondroitin AC/alginate lyase"/>
    <property type="match status" value="1"/>
</dbReference>
<dbReference type="EMBL" id="QSUL01000008">
    <property type="protein sequence ID" value="RGN34612.1"/>
    <property type="molecule type" value="Genomic_DNA"/>
</dbReference>
<evidence type="ECO:0000313" key="4">
    <source>
        <dbReference type="EMBL" id="RGN34612.1"/>
    </source>
</evidence>
<keyword evidence="1" id="KW-0732">Signal</keyword>
<comment type="caution">
    <text evidence="4">The sequence shown here is derived from an EMBL/GenBank/DDBJ whole genome shotgun (WGS) entry which is preliminary data.</text>
</comment>
<dbReference type="SUPFAM" id="SSF48230">
    <property type="entry name" value="Chondroitin AC/alginate lyase"/>
    <property type="match status" value="1"/>
</dbReference>